<feature type="transmembrane region" description="Helical" evidence="1">
    <location>
        <begin position="468"/>
        <end position="486"/>
    </location>
</feature>
<protein>
    <submittedName>
        <fullName evidence="3">C4-dicarboxylate ABC transporter permease</fullName>
    </submittedName>
</protein>
<dbReference type="PANTHER" id="PTHR35342:SF5">
    <property type="entry name" value="TRICARBOXYLIC TRANSPORT PROTEIN"/>
    <property type="match status" value="1"/>
</dbReference>
<dbReference type="Pfam" id="PF01970">
    <property type="entry name" value="TctA"/>
    <property type="match status" value="1"/>
</dbReference>
<feature type="transmembrane region" description="Helical" evidence="1">
    <location>
        <begin position="253"/>
        <end position="279"/>
    </location>
</feature>
<proteinExistence type="predicted"/>
<evidence type="ECO:0000313" key="3">
    <source>
        <dbReference type="EMBL" id="PIB26460.1"/>
    </source>
</evidence>
<evidence type="ECO:0000256" key="1">
    <source>
        <dbReference type="SAM" id="Phobius"/>
    </source>
</evidence>
<keyword evidence="4" id="KW-1185">Reference proteome</keyword>
<gene>
    <name evidence="3" type="ORF">BFP76_11110</name>
</gene>
<dbReference type="InterPro" id="IPR002823">
    <property type="entry name" value="DUF112_TM"/>
</dbReference>
<feature type="transmembrane region" description="Helical" evidence="1">
    <location>
        <begin position="386"/>
        <end position="402"/>
    </location>
</feature>
<feature type="transmembrane region" description="Helical" evidence="1">
    <location>
        <begin position="351"/>
        <end position="374"/>
    </location>
</feature>
<feature type="transmembrane region" description="Helical" evidence="1">
    <location>
        <begin position="197"/>
        <end position="217"/>
    </location>
</feature>
<name>A0A2G5KC82_9RHOB</name>
<keyword evidence="1" id="KW-0812">Transmembrane</keyword>
<keyword evidence="1" id="KW-1133">Transmembrane helix</keyword>
<feature type="transmembrane region" description="Helical" evidence="1">
    <location>
        <begin position="430"/>
        <end position="448"/>
    </location>
</feature>
<dbReference type="OrthoDB" id="9791872at2"/>
<dbReference type="RefSeq" id="WP_099591283.1">
    <property type="nucleotide sequence ID" value="NZ_MDGM01000003.1"/>
</dbReference>
<feature type="transmembrane region" description="Helical" evidence="1">
    <location>
        <begin position="16"/>
        <end position="48"/>
    </location>
</feature>
<comment type="caution">
    <text evidence="3">The sequence shown here is derived from an EMBL/GenBank/DDBJ whole genome shotgun (WGS) entry which is preliminary data.</text>
</comment>
<keyword evidence="1" id="KW-0472">Membrane</keyword>
<dbReference type="PANTHER" id="PTHR35342">
    <property type="entry name" value="TRICARBOXYLIC TRANSPORT PROTEIN"/>
    <property type="match status" value="1"/>
</dbReference>
<dbReference type="AlphaFoldDB" id="A0A2G5KC82"/>
<reference evidence="3 4" key="1">
    <citation type="submission" date="2016-08" db="EMBL/GenBank/DDBJ databases">
        <title>Draft genome of Amylibacter sp. strain 4G11.</title>
        <authorList>
            <person name="Wong S.-K."/>
            <person name="Hamasaki K."/>
            <person name="Yoshizawa S."/>
        </authorList>
    </citation>
    <scope>NUCLEOTIDE SEQUENCE [LARGE SCALE GENOMIC DNA]</scope>
    <source>
        <strain evidence="3 4">4G11</strain>
    </source>
</reference>
<feature type="transmembrane region" description="Helical" evidence="1">
    <location>
        <begin position="144"/>
        <end position="160"/>
    </location>
</feature>
<organism evidence="3 4">
    <name type="scientific">Paramylibacter kogurei</name>
    <dbReference type="NCBI Taxonomy" id="1889778"/>
    <lineage>
        <taxon>Bacteria</taxon>
        <taxon>Pseudomonadati</taxon>
        <taxon>Pseudomonadota</taxon>
        <taxon>Alphaproteobacteria</taxon>
        <taxon>Rhodobacterales</taxon>
        <taxon>Paracoccaceae</taxon>
        <taxon>Paramylibacter</taxon>
    </lineage>
</organism>
<feature type="domain" description="DUF112" evidence="2">
    <location>
        <begin position="18"/>
        <end position="435"/>
    </location>
</feature>
<feature type="transmembrane region" description="Helical" evidence="1">
    <location>
        <begin position="105"/>
        <end position="132"/>
    </location>
</feature>
<evidence type="ECO:0000313" key="4">
    <source>
        <dbReference type="Proteomes" id="UP000231516"/>
    </source>
</evidence>
<dbReference type="EMBL" id="MDGM01000003">
    <property type="protein sequence ID" value="PIB26460.1"/>
    <property type="molecule type" value="Genomic_DNA"/>
</dbReference>
<sequence length="496" mass="52124">MSAIAEAFVLVTQPEVIVTIVVASFLGIIIGAIPGLTAVMGVALLVPITFFMDPVPAISAIAALAAMAIFSGDIPGTLLRIPGTPASAAYVDDGHAISKSGRPEYALGLSMISACVGGVIGVLLLMTAAPILARFATNFSSVEYFWLALLGLSCAAIISAGSKIKGVLSLLFGLWVATIGIDAVAGQPRFTFGSIELTGGVSFIPAMIGMFALPEVLRNITARATKQEPPTMGPVFRGLGTAMRKRWRNLLRGGLTGSVIGALPGAGADIAAWVAYAIAKRRSKTPEKFGKGHDEGLIEAGAANNGALSGAWVPTLVFGIPGDSITAIVIGVLYLKGLEPGPIIFVKTPELVYAIFFAFLMANLLLIPFGWAIIKASRHLLRIPPAYFAPVVLACCIVGSYAINNTAFGVLTMLVFGIVGWLFEENEIPIAPAILGLVLGGMLEFNFVTSMLKSQGDIAIFFSRPVAAFLGVCVLFVWIFPVFGVWRRRKIKGVRT</sequence>
<dbReference type="Proteomes" id="UP000231516">
    <property type="component" value="Unassembled WGS sequence"/>
</dbReference>
<feature type="transmembrane region" description="Helical" evidence="1">
    <location>
        <begin position="54"/>
        <end position="72"/>
    </location>
</feature>
<accession>A0A2G5KC82</accession>
<feature type="transmembrane region" description="Helical" evidence="1">
    <location>
        <begin position="167"/>
        <end position="185"/>
    </location>
</feature>
<evidence type="ECO:0000259" key="2">
    <source>
        <dbReference type="Pfam" id="PF01970"/>
    </source>
</evidence>
<feature type="transmembrane region" description="Helical" evidence="1">
    <location>
        <begin position="408"/>
        <end position="423"/>
    </location>
</feature>